<reference evidence="2 3" key="1">
    <citation type="journal article" date="2022" name="G3 (Bethesda)">
        <title>Whole-genome sequence and methylome profiling of the almond [Prunus dulcis (Mill.) D.A. Webb] cultivar 'Nonpareil'.</title>
        <authorList>
            <person name="D'Amico-Willman K.M."/>
            <person name="Ouma W.Z."/>
            <person name="Meulia T."/>
            <person name="Sideli G.M."/>
            <person name="Gradziel T.M."/>
            <person name="Fresnedo-Ramirez J."/>
        </authorList>
    </citation>
    <scope>NUCLEOTIDE SEQUENCE [LARGE SCALE GENOMIC DNA]</scope>
    <source>
        <strain evidence="2">Clone GOH B32 T37-40</strain>
    </source>
</reference>
<sequence length="114" mass="13022">MATMDDAYETMERTEPSRKMMILASLQADAKRYNLHERHLAQQKNDPNLQGRSTDEAVDSDTKDQSQPPTTNNNNNEAKHDDDNDANESYGKFGHGSSESDSHHYFVDDQFHPH</sequence>
<accession>A0AAD4VYD4</accession>
<gene>
    <name evidence="2" type="ORF">L3X38_023707</name>
</gene>
<feature type="compositionally biased region" description="Basic and acidic residues" evidence="1">
    <location>
        <begin position="98"/>
        <end position="114"/>
    </location>
</feature>
<protein>
    <submittedName>
        <fullName evidence="2">Uncharacterized protein</fullName>
    </submittedName>
</protein>
<feature type="compositionally biased region" description="Polar residues" evidence="1">
    <location>
        <begin position="42"/>
        <end position="52"/>
    </location>
</feature>
<comment type="caution">
    <text evidence="2">The sequence shown here is derived from an EMBL/GenBank/DDBJ whole genome shotgun (WGS) entry which is preliminary data.</text>
</comment>
<proteinExistence type="predicted"/>
<dbReference type="Proteomes" id="UP001054821">
    <property type="component" value="Chromosome 4"/>
</dbReference>
<organism evidence="2 3">
    <name type="scientific">Prunus dulcis</name>
    <name type="common">Almond</name>
    <name type="synonym">Amygdalus dulcis</name>
    <dbReference type="NCBI Taxonomy" id="3755"/>
    <lineage>
        <taxon>Eukaryota</taxon>
        <taxon>Viridiplantae</taxon>
        <taxon>Streptophyta</taxon>
        <taxon>Embryophyta</taxon>
        <taxon>Tracheophyta</taxon>
        <taxon>Spermatophyta</taxon>
        <taxon>Magnoliopsida</taxon>
        <taxon>eudicotyledons</taxon>
        <taxon>Gunneridae</taxon>
        <taxon>Pentapetalae</taxon>
        <taxon>rosids</taxon>
        <taxon>fabids</taxon>
        <taxon>Rosales</taxon>
        <taxon>Rosaceae</taxon>
        <taxon>Amygdaloideae</taxon>
        <taxon>Amygdaleae</taxon>
        <taxon>Prunus</taxon>
    </lineage>
</organism>
<evidence type="ECO:0000256" key="1">
    <source>
        <dbReference type="SAM" id="MobiDB-lite"/>
    </source>
</evidence>
<keyword evidence="3" id="KW-1185">Reference proteome</keyword>
<evidence type="ECO:0000313" key="3">
    <source>
        <dbReference type="Proteomes" id="UP001054821"/>
    </source>
</evidence>
<evidence type="ECO:0000313" key="2">
    <source>
        <dbReference type="EMBL" id="KAI5333575.1"/>
    </source>
</evidence>
<name>A0AAD4VYD4_PRUDU</name>
<dbReference type="EMBL" id="JAJFAZ020000004">
    <property type="protein sequence ID" value="KAI5333575.1"/>
    <property type="molecule type" value="Genomic_DNA"/>
</dbReference>
<feature type="region of interest" description="Disordered" evidence="1">
    <location>
        <begin position="36"/>
        <end position="114"/>
    </location>
</feature>
<dbReference type="AlphaFoldDB" id="A0AAD4VYD4"/>